<dbReference type="Proteomes" id="UP000188342">
    <property type="component" value="Unassembled WGS sequence"/>
</dbReference>
<keyword evidence="2" id="KW-0413">Isomerase</keyword>
<dbReference type="CDD" id="cd03024">
    <property type="entry name" value="DsbA_FrnE"/>
    <property type="match status" value="1"/>
</dbReference>
<protein>
    <submittedName>
        <fullName evidence="2">2-hydroxychromene-2-carboxylate isomerase/DsbA-like thioredoxin domain</fullName>
    </submittedName>
</protein>
<evidence type="ECO:0000313" key="3">
    <source>
        <dbReference type="Proteomes" id="UP000188342"/>
    </source>
</evidence>
<reference evidence="2 3" key="1">
    <citation type="submission" date="2017-02" db="EMBL/GenBank/DDBJ databases">
        <authorList>
            <person name="Peterson S.W."/>
        </authorList>
    </citation>
    <scope>NUCLEOTIDE SEQUENCE [LARGE SCALE GENOMIC DNA]</scope>
    <source>
        <strain evidence="2 3">LSP_Lj1</strain>
    </source>
</reference>
<proteinExistence type="predicted"/>
<accession>A0A1R4KP61</accession>
<dbReference type="PANTHER" id="PTHR13887">
    <property type="entry name" value="GLUTATHIONE S-TRANSFERASE KAPPA"/>
    <property type="match status" value="1"/>
</dbReference>
<feature type="domain" description="DSBA-like thioredoxin" evidence="1">
    <location>
        <begin position="2"/>
        <end position="212"/>
    </location>
</feature>
<dbReference type="GO" id="GO:0016853">
    <property type="term" value="F:isomerase activity"/>
    <property type="evidence" value="ECO:0007669"/>
    <property type="project" value="UniProtKB-KW"/>
</dbReference>
<dbReference type="InterPro" id="IPR036249">
    <property type="entry name" value="Thioredoxin-like_sf"/>
</dbReference>
<dbReference type="PANTHER" id="PTHR13887:SF41">
    <property type="entry name" value="THIOREDOXIN SUPERFAMILY PROTEIN"/>
    <property type="match status" value="1"/>
</dbReference>
<evidence type="ECO:0000259" key="1">
    <source>
        <dbReference type="Pfam" id="PF01323"/>
    </source>
</evidence>
<name>A0A1R4KP61_9ACTN</name>
<dbReference type="OrthoDB" id="9799122at2"/>
<dbReference type="SUPFAM" id="SSF52833">
    <property type="entry name" value="Thioredoxin-like"/>
    <property type="match status" value="1"/>
</dbReference>
<dbReference type="EMBL" id="FUKQ01000064">
    <property type="protein sequence ID" value="SJN45814.1"/>
    <property type="molecule type" value="Genomic_DNA"/>
</dbReference>
<organism evidence="2 3">
    <name type="scientific">Luteococcus japonicus LSP_Lj1</name>
    <dbReference type="NCBI Taxonomy" id="1255658"/>
    <lineage>
        <taxon>Bacteria</taxon>
        <taxon>Bacillati</taxon>
        <taxon>Actinomycetota</taxon>
        <taxon>Actinomycetes</taxon>
        <taxon>Propionibacteriales</taxon>
        <taxon>Propionibacteriaceae</taxon>
        <taxon>Luteococcus</taxon>
    </lineage>
</organism>
<dbReference type="InterPro" id="IPR001853">
    <property type="entry name" value="DSBA-like_thioredoxin_dom"/>
</dbReference>
<keyword evidence="3" id="KW-1185">Reference proteome</keyword>
<gene>
    <name evidence="2" type="ORF">FM114_16295</name>
</gene>
<dbReference type="STRING" id="1255658.FM114_16295"/>
<dbReference type="GO" id="GO:0016491">
    <property type="term" value="F:oxidoreductase activity"/>
    <property type="evidence" value="ECO:0007669"/>
    <property type="project" value="InterPro"/>
</dbReference>
<dbReference type="AlphaFoldDB" id="A0A1R4KP61"/>
<evidence type="ECO:0000313" key="2">
    <source>
        <dbReference type="EMBL" id="SJN45814.1"/>
    </source>
</evidence>
<sequence>MEIDIWSDIACPWCFIGLTRFQKALDGFEHRDEVSVRLRSYQLDPSLPDTFAGTEADYLATSKQMPKAQVEQMFEQVRAAGATEGLVLDFDRVQVANSRRAHRLLHAARVEDQQGDTMHRLKMALLKAHFTDGESTGDPEVLVRLAVEAGLEEDAARTAVGDGPVAEKLDQAVQNDINLAGQLGIQGVPFFVLANKYGISGAQPAETFDQALHQVWDELHPRVQPLAVPGLEGLDATGPSCGPDGCA</sequence>
<dbReference type="Gene3D" id="3.40.30.10">
    <property type="entry name" value="Glutaredoxin"/>
    <property type="match status" value="1"/>
</dbReference>
<dbReference type="RefSeq" id="WP_094766201.1">
    <property type="nucleotide sequence ID" value="NZ_FUKQ01000064.1"/>
</dbReference>
<dbReference type="Pfam" id="PF01323">
    <property type="entry name" value="DSBA"/>
    <property type="match status" value="1"/>
</dbReference>